<dbReference type="Gene3D" id="2.120.10.80">
    <property type="entry name" value="Kelch-type beta propeller"/>
    <property type="match status" value="1"/>
</dbReference>
<evidence type="ECO:0000313" key="3">
    <source>
        <dbReference type="EMBL" id="PRY89827.1"/>
    </source>
</evidence>
<comment type="caution">
    <text evidence="3">The sequence shown here is derived from an EMBL/GenBank/DDBJ whole genome shotgun (WGS) entry which is preliminary data.</text>
</comment>
<proteinExistence type="predicted"/>
<organism evidence="3 4">
    <name type="scientific">Mongoliibacter ruber</name>
    <dbReference type="NCBI Taxonomy" id="1750599"/>
    <lineage>
        <taxon>Bacteria</taxon>
        <taxon>Pseudomonadati</taxon>
        <taxon>Bacteroidota</taxon>
        <taxon>Cytophagia</taxon>
        <taxon>Cytophagales</taxon>
        <taxon>Cyclobacteriaceae</taxon>
        <taxon>Mongoliibacter</taxon>
    </lineage>
</organism>
<gene>
    <name evidence="3" type="ORF">CLW00_102303</name>
</gene>
<sequence>MRLKLLFAGMLCLLFVSCENEIDEVQKEPKVQTLNADVIVEGGVILHAELSNPAKISDHGFLISEDGITWNLTLFKLRLGKPAQAGAYRYELDNLIYPGKKYFYKAFIDTDQGLKYGAIKSFASQGSKDPIILKVDPEMAHLEDWISIHGKNLGVDPSFTNVLFGDIATFYWNVVSDTLIEALIPAKSWNTINYEDLYEYNTNTNTWKKLSNLPQGLNSRSKASAVVLGEYAYIFGGALDTGMTGLYRYEAAKDSWVILAQVPDAISSQTGFTLNNKIYCATGSPVGGGASPDVWIYDPLSNTWEMGATVGKIGRYRAFSFVINGQAYVGGGEGQGQGWNASFIKEFFKLKK</sequence>
<keyword evidence="4" id="KW-1185">Reference proteome</keyword>
<keyword evidence="1" id="KW-0677">Repeat</keyword>
<dbReference type="PROSITE" id="PS51257">
    <property type="entry name" value="PROKAR_LIPOPROTEIN"/>
    <property type="match status" value="1"/>
</dbReference>
<dbReference type="SUPFAM" id="SSF117281">
    <property type="entry name" value="Kelch motif"/>
    <property type="match status" value="1"/>
</dbReference>
<dbReference type="EMBL" id="PVTR01000002">
    <property type="protein sequence ID" value="PRY89827.1"/>
    <property type="molecule type" value="Genomic_DNA"/>
</dbReference>
<dbReference type="Proteomes" id="UP000238157">
    <property type="component" value="Unassembled WGS sequence"/>
</dbReference>
<dbReference type="PANTHER" id="PTHR47435:SF4">
    <property type="entry name" value="KELCH REPEAT PROTEIN (AFU_ORTHOLOGUE AFUA_5G12780)"/>
    <property type="match status" value="1"/>
</dbReference>
<dbReference type="SUPFAM" id="SSF81296">
    <property type="entry name" value="E set domains"/>
    <property type="match status" value="1"/>
</dbReference>
<dbReference type="InterPro" id="IPR015915">
    <property type="entry name" value="Kelch-typ_b-propeller"/>
</dbReference>
<protein>
    <submittedName>
        <fullName evidence="3">Kelch motif protein</fullName>
    </submittedName>
</protein>
<dbReference type="Pfam" id="PF24681">
    <property type="entry name" value="Kelch_KLHDC2_KLHL20_DRC7"/>
    <property type="match status" value="1"/>
</dbReference>
<dbReference type="InterPro" id="IPR014756">
    <property type="entry name" value="Ig_E-set"/>
</dbReference>
<keyword evidence="2" id="KW-0408">Iron</keyword>
<dbReference type="RefSeq" id="WP_106132507.1">
    <property type="nucleotide sequence ID" value="NZ_PVTR01000002.1"/>
</dbReference>
<dbReference type="AlphaFoldDB" id="A0A2T0WT31"/>
<evidence type="ECO:0000313" key="4">
    <source>
        <dbReference type="Proteomes" id="UP000238157"/>
    </source>
</evidence>
<evidence type="ECO:0000256" key="2">
    <source>
        <dbReference type="ARBA" id="ARBA00023004"/>
    </source>
</evidence>
<accession>A0A2T0WT31</accession>
<name>A0A2T0WT31_9BACT</name>
<dbReference type="CDD" id="cd00102">
    <property type="entry name" value="IPT"/>
    <property type="match status" value="1"/>
</dbReference>
<dbReference type="PANTHER" id="PTHR47435">
    <property type="entry name" value="KELCH REPEAT PROTEIN (AFU_ORTHOLOGUE AFUA_5G12780)"/>
    <property type="match status" value="1"/>
</dbReference>
<reference evidence="3 4" key="1">
    <citation type="submission" date="2018-03" db="EMBL/GenBank/DDBJ databases">
        <title>Genomic Encyclopedia of Archaeal and Bacterial Type Strains, Phase II (KMG-II): from individual species to whole genera.</title>
        <authorList>
            <person name="Goeker M."/>
        </authorList>
    </citation>
    <scope>NUCLEOTIDE SEQUENCE [LARGE SCALE GENOMIC DNA]</scope>
    <source>
        <strain evidence="3 4">DSM 27929</strain>
    </source>
</reference>
<dbReference type="OrthoDB" id="103335at2"/>
<evidence type="ECO:0000256" key="1">
    <source>
        <dbReference type="ARBA" id="ARBA00022737"/>
    </source>
</evidence>